<feature type="domain" description="GATOR2 complex protein MIO zinc-ribbon like" evidence="5">
    <location>
        <begin position="1181"/>
        <end position="1234"/>
    </location>
</feature>
<dbReference type="CDD" id="cd16691">
    <property type="entry name" value="mRING-H2-C3H3C2_Mio"/>
    <property type="match status" value="1"/>
</dbReference>
<accession>A0AAV2SXK5</accession>
<protein>
    <recommendedName>
        <fullName evidence="9">WD repeat protein mio zinc-ribbon like domain-containing protein</fullName>
    </recommendedName>
</protein>
<feature type="region of interest" description="Disordered" evidence="4">
    <location>
        <begin position="857"/>
        <end position="903"/>
    </location>
</feature>
<evidence type="ECO:0000256" key="1">
    <source>
        <dbReference type="ARBA" id="ARBA00009713"/>
    </source>
</evidence>
<evidence type="ECO:0000259" key="5">
    <source>
        <dbReference type="Pfam" id="PF17034"/>
    </source>
</evidence>
<dbReference type="Proteomes" id="UP001497525">
    <property type="component" value="Unassembled WGS sequence"/>
</dbReference>
<evidence type="ECO:0000259" key="6">
    <source>
        <dbReference type="Pfam" id="PF21719"/>
    </source>
</evidence>
<feature type="compositionally biased region" description="Low complexity" evidence="4">
    <location>
        <begin position="984"/>
        <end position="995"/>
    </location>
</feature>
<dbReference type="Pfam" id="PF21719">
    <property type="entry name" value="MIOS_a-sol"/>
    <property type="match status" value="1"/>
</dbReference>
<feature type="compositionally biased region" description="Polar residues" evidence="4">
    <location>
        <begin position="857"/>
        <end position="867"/>
    </location>
</feature>
<feature type="region of interest" description="Disordered" evidence="4">
    <location>
        <begin position="1299"/>
        <end position="1322"/>
    </location>
</feature>
<evidence type="ECO:0000256" key="3">
    <source>
        <dbReference type="ARBA" id="ARBA00022737"/>
    </source>
</evidence>
<proteinExistence type="inferred from homology"/>
<dbReference type="GO" id="GO:0005737">
    <property type="term" value="C:cytoplasm"/>
    <property type="evidence" value="ECO:0007669"/>
    <property type="project" value="TreeGrafter"/>
</dbReference>
<evidence type="ECO:0000313" key="8">
    <source>
        <dbReference type="Proteomes" id="UP001497525"/>
    </source>
</evidence>
<dbReference type="PANTHER" id="PTHR16453:SF9">
    <property type="entry name" value="GATOR COMPLEX PROTEIN MIOS"/>
    <property type="match status" value="1"/>
</dbReference>
<dbReference type="Gene3D" id="2.130.10.10">
    <property type="entry name" value="YVTN repeat-like/Quinoprotein amine dehydrogenase"/>
    <property type="match status" value="1"/>
</dbReference>
<reference evidence="7" key="1">
    <citation type="submission" date="2024-06" db="EMBL/GenBank/DDBJ databases">
        <authorList>
            <person name="Liu X."/>
            <person name="Lenzi L."/>
            <person name="Haldenby T S."/>
            <person name="Uol C."/>
        </authorList>
    </citation>
    <scope>NUCLEOTIDE SEQUENCE</scope>
</reference>
<feature type="compositionally biased region" description="Acidic residues" evidence="4">
    <location>
        <begin position="1269"/>
        <end position="1283"/>
    </location>
</feature>
<evidence type="ECO:0000256" key="2">
    <source>
        <dbReference type="ARBA" id="ARBA00022574"/>
    </source>
</evidence>
<feature type="region of interest" description="Disordered" evidence="4">
    <location>
        <begin position="964"/>
        <end position="995"/>
    </location>
</feature>
<dbReference type="InterPro" id="IPR036322">
    <property type="entry name" value="WD40_repeat_dom_sf"/>
</dbReference>
<dbReference type="InterPro" id="IPR049092">
    <property type="entry name" value="MIOS_a-sol"/>
</dbReference>
<keyword evidence="3" id="KW-0677">Repeat</keyword>
<evidence type="ECO:0008006" key="9">
    <source>
        <dbReference type="Google" id="ProtNLM"/>
    </source>
</evidence>
<dbReference type="Pfam" id="PF21720">
    <property type="entry name" value="MIOS_WD40"/>
    <property type="match status" value="1"/>
</dbReference>
<comment type="similarity">
    <text evidence="1">Belongs to the WD repeat mio family.</text>
</comment>
<gene>
    <name evidence="7" type="ORF">CDAUBV1_LOCUS1352</name>
</gene>
<dbReference type="InterPro" id="IPR037593">
    <property type="entry name" value="MIOS/Sea4"/>
</dbReference>
<dbReference type="EMBL" id="CAXLJL010000055">
    <property type="protein sequence ID" value="CAL5129893.1"/>
    <property type="molecule type" value="Genomic_DNA"/>
</dbReference>
<dbReference type="PANTHER" id="PTHR16453">
    <property type="entry name" value="WD40 DOMAIN-CONTAINING PROTEIN MIO FAMILY MEMBER"/>
    <property type="match status" value="1"/>
</dbReference>
<evidence type="ECO:0000313" key="7">
    <source>
        <dbReference type="EMBL" id="CAL5129893.1"/>
    </source>
</evidence>
<name>A0AAV2SXK5_CALDB</name>
<organism evidence="7 8">
    <name type="scientific">Calicophoron daubneyi</name>
    <name type="common">Rumen fluke</name>
    <name type="synonym">Paramphistomum daubneyi</name>
    <dbReference type="NCBI Taxonomy" id="300641"/>
    <lineage>
        <taxon>Eukaryota</taxon>
        <taxon>Metazoa</taxon>
        <taxon>Spiralia</taxon>
        <taxon>Lophotrochozoa</taxon>
        <taxon>Platyhelminthes</taxon>
        <taxon>Trematoda</taxon>
        <taxon>Digenea</taxon>
        <taxon>Plagiorchiida</taxon>
        <taxon>Pronocephalata</taxon>
        <taxon>Paramphistomoidea</taxon>
        <taxon>Paramphistomidae</taxon>
        <taxon>Calicophoron</taxon>
    </lineage>
</organism>
<dbReference type="Pfam" id="PF17034">
    <property type="entry name" value="zinc_ribbon_16"/>
    <property type="match status" value="1"/>
</dbReference>
<dbReference type="SUPFAM" id="SSF50978">
    <property type="entry name" value="WD40 repeat-like"/>
    <property type="match status" value="1"/>
</dbReference>
<feature type="region of interest" description="Disordered" evidence="4">
    <location>
        <begin position="1265"/>
        <end position="1286"/>
    </location>
</feature>
<dbReference type="InterPro" id="IPR015943">
    <property type="entry name" value="WD40/YVTN_repeat-like_dom_sf"/>
</dbReference>
<comment type="caution">
    <text evidence="7">The sequence shown here is derived from an EMBL/GenBank/DDBJ whole genome shotgun (WGS) entry which is preliminary data.</text>
</comment>
<keyword evidence="2" id="KW-0853">WD repeat</keyword>
<evidence type="ECO:0000256" key="4">
    <source>
        <dbReference type="SAM" id="MobiDB-lite"/>
    </source>
</evidence>
<dbReference type="GO" id="GO:0034198">
    <property type="term" value="P:cellular response to amino acid starvation"/>
    <property type="evidence" value="ECO:0007669"/>
    <property type="project" value="TreeGrafter"/>
</dbReference>
<dbReference type="GO" id="GO:1904263">
    <property type="term" value="P:positive regulation of TORC1 signaling"/>
    <property type="evidence" value="ECO:0007669"/>
    <property type="project" value="TreeGrafter"/>
</dbReference>
<dbReference type="InterPro" id="IPR031488">
    <property type="entry name" value="Zn_ribbon_mio"/>
</dbReference>
<feature type="domain" description="MIOS-like alpha-solenoid" evidence="6">
    <location>
        <begin position="517"/>
        <end position="788"/>
    </location>
</feature>
<sequence length="1322" mass="144740">MSAAFYDLECSPQERDTLIVLWRQDIYLFSITPFAASADASDSEFSIGTTRRFTLCMLGMWRNLNCPQCIALLSSLDERNTADANPGYLMAITTTGGVVKLLSVKNYAPQNDTFRLHNKELIPRCPHNSVFLAWNPWKRNLLAQGVDKVRHPRDPCILIWDVAKCTGSRPYQPFGPTNDLTSVGGFPIFPLSSAASSIGMDNTCLPAPSNVAQIIPIYAAKSVKKIISCPTPEMMTCDRSVCDIGLQETTSSFAWLSKSSFIAGMSGTFLKVFDLSDPSKACQITSTRAVNGLTVDPFCTNRIASFFEHQVYIWKLDNLEKPVYTFTESADVCQIKWSHSREAWLGILVADACQIKLYDTNPMYLQPMDESEQASLERIVYPSSHSTVPIVAFCWHPGASDCLITLDQDGCLDIAQLIERIAIAWSPEETFLWSRNGQWMAYGVNGLMTSEPLELNTPAMMSSQNITNPPFPTTPQTQKAGLQDQSNVFFGEDIFKTPAQKFLNLKQPLESDISSVMRKRAEMGYGLSLDPAVNVNIVNEDKELQTMWAWIKYIQYYMDDTFIRYRVSDGEPGHFSRPGGSKETGFRSRSWVRCLGAVAVLSGESTVSGAPMASEVLAYADWQGVDARLPFSRYRSPERSHVLRLCMWPLDDTEEVQRRVFESLCAGGEYERAAMMALINLKFNWALTFLNRASAAQRAKSEKPTTGWESAETPCSQDAGLVALALAGYTDARNDLWRITCANLLGRLENPYLRIMFTFLNRQGGDFEPILNNDELQLIDRVAFACLYLNDDDLVSYVRSTCTRMVRAGQLDAILLTGLASAEFISLIQHYLDRTRDVQTAAIVGLHACQVTTSNESTTSATHSATMDSGGASGRRSEISFTRPAAPEDQKARKPLGFGGRGGSNGKSVPLLIKLGGNRLAHWVQSYRELLDQWRMWFCRADFDITYKSRLISECMMHSKPAPPLVATSSRSAETNAPIGIGGTNAATPSAATNSRSADTIGQHSVLLNATTPAGMNKVRSAGLVAAANQVFIACGFCGSRIGPQTKRSTSSLGNTASPVLGIVDSTAFASTASSRNLQMHGGGGKYTICQNCRKPLPRCSICLMHLGTVAPSTMDFGMTGHAAESTLKQAAMVCVPPLTDSMTRLLQLNILGPTNQDLSSAAVADQLLKKTRPSQRATEIPSAMANWFIWCQACRHGGHASHLAEWFYGSTGATDDVDRFNQCPVSGCQCRCASLDALQPVPSASHPFRGESTSAASVVGDISSENASETDEEEQEGEEAIGLDDIVLRGAYGSWVSGASDQRQDTVEVSDSAQQFQLTPI</sequence>